<dbReference type="Gene3D" id="2.40.160.10">
    <property type="entry name" value="Porin"/>
    <property type="match status" value="1"/>
</dbReference>
<keyword evidence="12" id="KW-1185">Reference proteome</keyword>
<evidence type="ECO:0000313" key="12">
    <source>
        <dbReference type="Proteomes" id="UP001316803"/>
    </source>
</evidence>
<reference evidence="11 12" key="1">
    <citation type="submission" date="2022-12" db="EMBL/GenBank/DDBJ databases">
        <title>Genomic features and morphological characterization of a novel Knufia sp. strain isolated from spacecraft assembly facility.</title>
        <authorList>
            <person name="Teixeira M."/>
            <person name="Chander A.M."/>
            <person name="Stajich J.E."/>
            <person name="Venkateswaran K."/>
        </authorList>
    </citation>
    <scope>NUCLEOTIDE SEQUENCE [LARGE SCALE GENOMIC DNA]</scope>
    <source>
        <strain evidence="11 12">FJI-L2-BK-P2</strain>
    </source>
</reference>
<comment type="caution">
    <text evidence="11">The sequence shown here is derived from an EMBL/GenBank/DDBJ whole genome shotgun (WGS) entry which is preliminary data.</text>
</comment>
<dbReference type="PANTHER" id="PTHR10802">
    <property type="entry name" value="MITOCHONDRIAL IMPORT RECEPTOR SUBUNIT TOM40"/>
    <property type="match status" value="1"/>
</dbReference>
<keyword evidence="3" id="KW-0813">Transport</keyword>
<gene>
    <name evidence="11" type="primary">TOM40</name>
    <name evidence="11" type="ORF">OHC33_005255</name>
</gene>
<dbReference type="InterPro" id="IPR037930">
    <property type="entry name" value="Tom40"/>
</dbReference>
<evidence type="ECO:0000256" key="3">
    <source>
        <dbReference type="ARBA" id="ARBA00022448"/>
    </source>
</evidence>
<dbReference type="InterPro" id="IPR023614">
    <property type="entry name" value="Porin_dom_sf"/>
</dbReference>
<dbReference type="GO" id="GO:0005741">
    <property type="term" value="C:mitochondrial outer membrane"/>
    <property type="evidence" value="ECO:0007669"/>
    <property type="project" value="UniProtKB-SubCell"/>
</dbReference>
<feature type="region of interest" description="Disordered" evidence="10">
    <location>
        <begin position="353"/>
        <end position="375"/>
    </location>
</feature>
<evidence type="ECO:0000256" key="7">
    <source>
        <dbReference type="ARBA" id="ARBA00022927"/>
    </source>
</evidence>
<evidence type="ECO:0000256" key="4">
    <source>
        <dbReference type="ARBA" id="ARBA00022452"/>
    </source>
</evidence>
<keyword evidence="8" id="KW-0496">Mitochondrion</keyword>
<keyword evidence="4" id="KW-1134">Transmembrane beta strand</keyword>
<evidence type="ECO:0000256" key="9">
    <source>
        <dbReference type="ARBA" id="ARBA00023136"/>
    </source>
</evidence>
<keyword evidence="7" id="KW-0653">Protein transport</keyword>
<comment type="subcellular location">
    <subcellularLocation>
        <location evidence="1">Mitochondrion outer membrane</location>
        <topology evidence="1">Multi-pass membrane protein</topology>
    </subcellularLocation>
</comment>
<dbReference type="Proteomes" id="UP001316803">
    <property type="component" value="Unassembled WGS sequence"/>
</dbReference>
<evidence type="ECO:0000256" key="8">
    <source>
        <dbReference type="ARBA" id="ARBA00023128"/>
    </source>
</evidence>
<keyword evidence="5" id="KW-0812">Transmembrane</keyword>
<evidence type="ECO:0000256" key="10">
    <source>
        <dbReference type="SAM" id="MobiDB-lite"/>
    </source>
</evidence>
<dbReference type="CDD" id="cd07305">
    <property type="entry name" value="Porin3_Tom40"/>
    <property type="match status" value="1"/>
</dbReference>
<feature type="compositionally biased region" description="Polar residues" evidence="10">
    <location>
        <begin position="360"/>
        <end position="375"/>
    </location>
</feature>
<dbReference type="GO" id="GO:0008320">
    <property type="term" value="F:protein transmembrane transporter activity"/>
    <property type="evidence" value="ECO:0007669"/>
    <property type="project" value="InterPro"/>
</dbReference>
<proteinExistence type="inferred from homology"/>
<dbReference type="AlphaFoldDB" id="A0AAN8EXX8"/>
<organism evidence="11 12">
    <name type="scientific">Knufia fluminis</name>
    <dbReference type="NCBI Taxonomy" id="191047"/>
    <lineage>
        <taxon>Eukaryota</taxon>
        <taxon>Fungi</taxon>
        <taxon>Dikarya</taxon>
        <taxon>Ascomycota</taxon>
        <taxon>Pezizomycotina</taxon>
        <taxon>Eurotiomycetes</taxon>
        <taxon>Chaetothyriomycetidae</taxon>
        <taxon>Chaetothyriales</taxon>
        <taxon>Trichomeriaceae</taxon>
        <taxon>Knufia</taxon>
    </lineage>
</organism>
<accession>A0AAN8EXX8</accession>
<dbReference type="Pfam" id="PF01459">
    <property type="entry name" value="Porin_3"/>
    <property type="match status" value="1"/>
</dbReference>
<keyword evidence="6" id="KW-1000">Mitochondrion outer membrane</keyword>
<evidence type="ECO:0000313" key="11">
    <source>
        <dbReference type="EMBL" id="KAK5953983.1"/>
    </source>
</evidence>
<dbReference type="InterPro" id="IPR027246">
    <property type="entry name" value="Porin_Euk/Tom40"/>
</dbReference>
<name>A0AAN8EXX8_9EURO</name>
<evidence type="ECO:0000256" key="2">
    <source>
        <dbReference type="ARBA" id="ARBA00010510"/>
    </source>
</evidence>
<protein>
    <submittedName>
        <fullName evidence="11">Translocase of outer mitochondrial membrane</fullName>
    </submittedName>
</protein>
<keyword evidence="9" id="KW-0472">Membrane</keyword>
<evidence type="ECO:0000256" key="6">
    <source>
        <dbReference type="ARBA" id="ARBA00022787"/>
    </source>
</evidence>
<comment type="similarity">
    <text evidence="2">Belongs to the Tom40 family.</text>
</comment>
<evidence type="ECO:0000256" key="1">
    <source>
        <dbReference type="ARBA" id="ARBA00004374"/>
    </source>
</evidence>
<dbReference type="EMBL" id="JAKLMC020000010">
    <property type="protein sequence ID" value="KAK5953983.1"/>
    <property type="molecule type" value="Genomic_DNA"/>
</dbReference>
<dbReference type="GO" id="GO:0030150">
    <property type="term" value="P:protein import into mitochondrial matrix"/>
    <property type="evidence" value="ECO:0007669"/>
    <property type="project" value="InterPro"/>
</dbReference>
<sequence length="375" mass="40879">MATTPVVTVPAPVPVPVATVDEPSSGVFSFLTDNAITSIVNDTYSNLSERRKLMGLSNPGSVERIASEVQRDVLLTNHMFSGLRCDLQKFFSISPMFRLQHGFAMGSNVLPPWQLLAMYGNSRMLLQGTFSSDQSVSAMGNLRWTPKWVTRTQTQIDPRSPQTMLQVENEYTGDDFSASVKVLNPSIMEGGLTAIVIGDYMQSITPKLALGLEGVWQRASLGAKPETALSYAARYKTQDWIAAAQIHASGQLGATYWRRLSEKVEAGVDCQLQFAPGTGGAGMFGGIRKEGQTTVGVKYNFATSVYRAQIDSAGKVGCVLEKRVAPAITFSFAAEIDQWKNTHKLGLGVSLEGSPEELEQQMQRPDLQNESPPPY</sequence>
<evidence type="ECO:0000256" key="5">
    <source>
        <dbReference type="ARBA" id="ARBA00022692"/>
    </source>
</evidence>